<evidence type="ECO:0000313" key="1">
    <source>
        <dbReference type="EMBL" id="CAF2953655.1"/>
    </source>
</evidence>
<dbReference type="AlphaFoldDB" id="A0A7R8CWI5"/>
<dbReference type="Proteomes" id="UP000675881">
    <property type="component" value="Chromosome 5"/>
</dbReference>
<sequence length="177" mass="21226">MKRKIRRKNKNATKCKFSKMNPGKQPAYIEKHSASSNRRQILILDRITNREINRVENMIEKRIENHKRSNQAEKMTMDRLESLRRYNLIESMYLDQIENNRSRRQVENMDEIQVENERVRQRVENIDPTEVENIRARRRKAPTNSQHTTNPLNEARWGNIDQFDASIIIGEKQVELI</sequence>
<reference evidence="1" key="1">
    <citation type="submission" date="2021-02" db="EMBL/GenBank/DDBJ databases">
        <authorList>
            <person name="Bekaert M."/>
        </authorList>
    </citation>
    <scope>NUCLEOTIDE SEQUENCE</scope>
    <source>
        <strain evidence="1">IoA-00</strain>
    </source>
</reference>
<proteinExistence type="predicted"/>
<protein>
    <submittedName>
        <fullName evidence="1">(salmon louse) hypothetical protein</fullName>
    </submittedName>
</protein>
<accession>A0A7R8CWI5</accession>
<keyword evidence="2" id="KW-1185">Reference proteome</keyword>
<name>A0A7R8CWI5_LEPSM</name>
<dbReference type="EMBL" id="HG994584">
    <property type="protein sequence ID" value="CAF2953655.1"/>
    <property type="molecule type" value="Genomic_DNA"/>
</dbReference>
<gene>
    <name evidence="1" type="ORF">LSAA_10354</name>
</gene>
<organism evidence="1 2">
    <name type="scientific">Lepeophtheirus salmonis</name>
    <name type="common">Salmon louse</name>
    <name type="synonym">Caligus salmonis</name>
    <dbReference type="NCBI Taxonomy" id="72036"/>
    <lineage>
        <taxon>Eukaryota</taxon>
        <taxon>Metazoa</taxon>
        <taxon>Ecdysozoa</taxon>
        <taxon>Arthropoda</taxon>
        <taxon>Crustacea</taxon>
        <taxon>Multicrustacea</taxon>
        <taxon>Hexanauplia</taxon>
        <taxon>Copepoda</taxon>
        <taxon>Siphonostomatoida</taxon>
        <taxon>Caligidae</taxon>
        <taxon>Lepeophtheirus</taxon>
    </lineage>
</organism>
<evidence type="ECO:0000313" key="2">
    <source>
        <dbReference type="Proteomes" id="UP000675881"/>
    </source>
</evidence>